<accession>A0A964DXN1</accession>
<reference evidence="12" key="2">
    <citation type="submission" date="2021-01" db="EMBL/GenBank/DDBJ databases">
        <authorList>
            <person name="Mieszkin S."/>
            <person name="Pouder E."/>
            <person name="Alain K."/>
        </authorList>
    </citation>
    <scope>NUCLEOTIDE SEQUENCE</scope>
    <source>
        <strain evidence="12">HW T2.11</strain>
    </source>
</reference>
<dbReference type="GO" id="GO:0016020">
    <property type="term" value="C:membrane"/>
    <property type="evidence" value="ECO:0007669"/>
    <property type="project" value="GOC"/>
</dbReference>
<evidence type="ECO:0000313" key="13">
    <source>
        <dbReference type="Proteomes" id="UP000708298"/>
    </source>
</evidence>
<comment type="pathway">
    <text evidence="11">Bacterial outer membrane biogenesis; LPS lipid A biosynthesis.</text>
</comment>
<dbReference type="HAMAP" id="MF_00392">
    <property type="entry name" value="LpxB"/>
    <property type="match status" value="1"/>
</dbReference>
<keyword evidence="6 11" id="KW-0441">Lipid A biosynthesis</keyword>
<comment type="catalytic activity">
    <reaction evidence="10 11">
        <text>a lipid X + a UDP-2-N,3-O-bis[(3R)-3-hydroxyacyl]-alpha-D-glucosamine = a lipid A disaccharide + UDP + H(+)</text>
        <dbReference type="Rhea" id="RHEA:67828"/>
        <dbReference type="ChEBI" id="CHEBI:15378"/>
        <dbReference type="ChEBI" id="CHEBI:58223"/>
        <dbReference type="ChEBI" id="CHEBI:137748"/>
        <dbReference type="ChEBI" id="CHEBI:176338"/>
        <dbReference type="ChEBI" id="CHEBI:176343"/>
        <dbReference type="EC" id="2.4.1.182"/>
    </reaction>
</comment>
<dbReference type="GO" id="GO:0005543">
    <property type="term" value="F:phospholipid binding"/>
    <property type="evidence" value="ECO:0007669"/>
    <property type="project" value="TreeGrafter"/>
</dbReference>
<evidence type="ECO:0000256" key="4">
    <source>
        <dbReference type="ARBA" id="ARBA00020902"/>
    </source>
</evidence>
<dbReference type="EMBL" id="JAESVB010000001">
    <property type="protein sequence ID" value="MCB8874064.1"/>
    <property type="molecule type" value="Genomic_DNA"/>
</dbReference>
<evidence type="ECO:0000256" key="11">
    <source>
        <dbReference type="HAMAP-Rule" id="MF_00392"/>
    </source>
</evidence>
<comment type="caution">
    <text evidence="12">The sequence shown here is derived from an EMBL/GenBank/DDBJ whole genome shotgun (WGS) entry which is preliminary data.</text>
</comment>
<evidence type="ECO:0000256" key="2">
    <source>
        <dbReference type="ARBA" id="ARBA00007868"/>
    </source>
</evidence>
<proteinExistence type="inferred from homology"/>
<evidence type="ECO:0000313" key="12">
    <source>
        <dbReference type="EMBL" id="MCB8874064.1"/>
    </source>
</evidence>
<dbReference type="Pfam" id="PF02684">
    <property type="entry name" value="LpxB"/>
    <property type="match status" value="1"/>
</dbReference>
<keyword evidence="7 11" id="KW-0328">Glycosyltransferase</keyword>
<protein>
    <recommendedName>
        <fullName evidence="4 11">Lipid-A-disaccharide synthase</fullName>
        <ecNumber evidence="3 11">2.4.1.182</ecNumber>
    </recommendedName>
</protein>
<dbReference type="SUPFAM" id="SSF53756">
    <property type="entry name" value="UDP-Glycosyltransferase/glycogen phosphorylase"/>
    <property type="match status" value="1"/>
</dbReference>
<keyword evidence="5 11" id="KW-0444">Lipid biosynthesis</keyword>
<name>A0A964DXN1_9PROT</name>
<dbReference type="PANTHER" id="PTHR30372:SF4">
    <property type="entry name" value="LIPID-A-DISACCHARIDE SYNTHASE, MITOCHONDRIAL-RELATED"/>
    <property type="match status" value="1"/>
</dbReference>
<keyword evidence="8 11" id="KW-0808">Transferase</keyword>
<dbReference type="GO" id="GO:0008915">
    <property type="term" value="F:lipid-A-disaccharide synthase activity"/>
    <property type="evidence" value="ECO:0007669"/>
    <property type="project" value="UniProtKB-UniRule"/>
</dbReference>
<reference evidence="12" key="1">
    <citation type="journal article" date="2021" name="Microorganisms">
        <title>Acidisoma silvae sp. nov. and Acidisomacellulosilytica sp. nov., Two Acidophilic Bacteria Isolated from Decaying Wood, Hydrolyzing Cellulose and Producing Poly-3-hydroxybutyrate.</title>
        <authorList>
            <person name="Mieszkin S."/>
            <person name="Pouder E."/>
            <person name="Uroz S."/>
            <person name="Simon-Colin C."/>
            <person name="Alain K."/>
        </authorList>
    </citation>
    <scope>NUCLEOTIDE SEQUENCE</scope>
    <source>
        <strain evidence="12">HW T2.11</strain>
    </source>
</reference>
<evidence type="ECO:0000256" key="9">
    <source>
        <dbReference type="ARBA" id="ARBA00023098"/>
    </source>
</evidence>
<evidence type="ECO:0000256" key="1">
    <source>
        <dbReference type="ARBA" id="ARBA00002056"/>
    </source>
</evidence>
<evidence type="ECO:0000256" key="5">
    <source>
        <dbReference type="ARBA" id="ARBA00022516"/>
    </source>
</evidence>
<keyword evidence="13" id="KW-1185">Reference proteome</keyword>
<sequence>MSDQSPLIYIVAGEASGDVLGARLMRAITARMPGARFAGIGGARMAELGFQSLFPMHELALMGLAEVLPKLRKLKRRMEETVADVTARRPDVIVTIDSPGFTLRLLKRIAPLGLKRAHYVAPQVWAWREHRVKKYPGLWDKLLCLLPFEPAFFAGHNLPADFVGHPVLESGADKGDGARFRAAHHLPPEAMPVILMPGSRVTEITRLMPVFAEALAMLAARFPHLVPVMPVAASVAPKVTAAVASWPVKPILVTDVDGKHDAFAAAHVALTKSGTSTLELALAGVPMVVTYKVNPITAAIVKRVVKVSYAAMVNLLAGREVVPELIQQTCTPTRLADEVARLLNDSGAAEAQKAAFAAVMHSLTPAHGLPSEAAADAVLALMAGPAGHSAGL</sequence>
<comment type="similarity">
    <text evidence="2 11">Belongs to the LpxB family.</text>
</comment>
<evidence type="ECO:0000256" key="10">
    <source>
        <dbReference type="ARBA" id="ARBA00048975"/>
    </source>
</evidence>
<dbReference type="Gene3D" id="3.40.50.2000">
    <property type="entry name" value="Glycogen Phosphorylase B"/>
    <property type="match status" value="1"/>
</dbReference>
<dbReference type="InterPro" id="IPR003835">
    <property type="entry name" value="Glyco_trans_19"/>
</dbReference>
<dbReference type="NCBIfam" id="TIGR00215">
    <property type="entry name" value="lpxB"/>
    <property type="match status" value="1"/>
</dbReference>
<keyword evidence="9 11" id="KW-0443">Lipid metabolism</keyword>
<dbReference type="GO" id="GO:0009245">
    <property type="term" value="P:lipid A biosynthetic process"/>
    <property type="evidence" value="ECO:0007669"/>
    <property type="project" value="UniProtKB-UniRule"/>
</dbReference>
<dbReference type="PANTHER" id="PTHR30372">
    <property type="entry name" value="LIPID-A-DISACCHARIDE SYNTHASE"/>
    <property type="match status" value="1"/>
</dbReference>
<evidence type="ECO:0000256" key="6">
    <source>
        <dbReference type="ARBA" id="ARBA00022556"/>
    </source>
</evidence>
<gene>
    <name evidence="11 12" type="primary">lpxB</name>
    <name evidence="12" type="ORF">ASILVAE211_02630</name>
</gene>
<comment type="function">
    <text evidence="1 11">Condensation of UDP-2,3-diacylglucosamine and 2,3-diacylglucosamine-1-phosphate to form lipid A disaccharide, a precursor of lipid A, a phosphorylated glycolipid that anchors the lipopolysaccharide to the outer membrane of the cell.</text>
</comment>
<dbReference type="Proteomes" id="UP000708298">
    <property type="component" value="Unassembled WGS sequence"/>
</dbReference>
<evidence type="ECO:0000256" key="8">
    <source>
        <dbReference type="ARBA" id="ARBA00022679"/>
    </source>
</evidence>
<dbReference type="RefSeq" id="WP_227319719.1">
    <property type="nucleotide sequence ID" value="NZ_JAESVB010000001.1"/>
</dbReference>
<evidence type="ECO:0000256" key="3">
    <source>
        <dbReference type="ARBA" id="ARBA00012687"/>
    </source>
</evidence>
<organism evidence="12 13">
    <name type="scientific">Acidisoma silvae</name>
    <dbReference type="NCBI Taxonomy" id="2802396"/>
    <lineage>
        <taxon>Bacteria</taxon>
        <taxon>Pseudomonadati</taxon>
        <taxon>Pseudomonadota</taxon>
        <taxon>Alphaproteobacteria</taxon>
        <taxon>Acetobacterales</taxon>
        <taxon>Acidocellaceae</taxon>
        <taxon>Acidisoma</taxon>
    </lineage>
</organism>
<evidence type="ECO:0000256" key="7">
    <source>
        <dbReference type="ARBA" id="ARBA00022676"/>
    </source>
</evidence>
<dbReference type="AlphaFoldDB" id="A0A964DXN1"/>
<dbReference type="EC" id="2.4.1.182" evidence="3 11"/>